<evidence type="ECO:0000256" key="4">
    <source>
        <dbReference type="HAMAP-Rule" id="MF_00267"/>
    </source>
</evidence>
<dbReference type="GO" id="GO:1901891">
    <property type="term" value="P:regulation of cell septum assembly"/>
    <property type="evidence" value="ECO:0007669"/>
    <property type="project" value="InterPro"/>
</dbReference>
<evidence type="ECO:0000256" key="1">
    <source>
        <dbReference type="ARBA" id="ARBA00022618"/>
    </source>
</evidence>
<dbReference type="RefSeq" id="WP_072865479.1">
    <property type="nucleotide sequence ID" value="NZ_FQUI01000033.1"/>
</dbReference>
<dbReference type="GO" id="GO:0000902">
    <property type="term" value="P:cell morphogenesis"/>
    <property type="evidence" value="ECO:0007669"/>
    <property type="project" value="InterPro"/>
</dbReference>
<comment type="similarity">
    <text evidence="4">Belongs to the MinC family.</text>
</comment>
<evidence type="ECO:0000313" key="7">
    <source>
        <dbReference type="Proteomes" id="UP000184334"/>
    </source>
</evidence>
<dbReference type="PANTHER" id="PTHR34108:SF1">
    <property type="entry name" value="SEPTUM SITE-DETERMINING PROTEIN MINC"/>
    <property type="match status" value="1"/>
</dbReference>
<dbReference type="Gene3D" id="2.160.20.70">
    <property type="match status" value="1"/>
</dbReference>
<organism evidence="6 7">
    <name type="scientific">Marinitoga hydrogenitolerans (strain DSM 16785 / JCM 12826 / AT1271)</name>
    <dbReference type="NCBI Taxonomy" id="1122195"/>
    <lineage>
        <taxon>Bacteria</taxon>
        <taxon>Thermotogati</taxon>
        <taxon>Thermotogota</taxon>
        <taxon>Thermotogae</taxon>
        <taxon>Petrotogales</taxon>
        <taxon>Petrotogaceae</taxon>
        <taxon>Marinitoga</taxon>
    </lineage>
</organism>
<dbReference type="STRING" id="1122195.SAMN02745164_01749"/>
<dbReference type="GO" id="GO:0000917">
    <property type="term" value="P:division septum assembly"/>
    <property type="evidence" value="ECO:0007669"/>
    <property type="project" value="UniProtKB-KW"/>
</dbReference>
<comment type="subunit">
    <text evidence="4">Interacts with MinD and FtsZ.</text>
</comment>
<protein>
    <recommendedName>
        <fullName evidence="4">Probable septum site-determining protein MinC</fullName>
    </recommendedName>
</protein>
<dbReference type="HAMAP" id="MF_00267">
    <property type="entry name" value="MinC"/>
    <property type="match status" value="1"/>
</dbReference>
<comment type="function">
    <text evidence="4">Cell division inhibitor that blocks the formation of polar Z ring septums. Rapidly oscillates between the poles of the cell to destabilize FtsZ filaments that have formed before they mature into polar Z rings. Prevents FtsZ polymerization.</text>
</comment>
<gene>
    <name evidence="4" type="primary">minC</name>
    <name evidence="6" type="ORF">SAMN02745164_01749</name>
</gene>
<evidence type="ECO:0000313" key="6">
    <source>
        <dbReference type="EMBL" id="SHF08496.1"/>
    </source>
</evidence>
<dbReference type="InterPro" id="IPR013033">
    <property type="entry name" value="MinC"/>
</dbReference>
<evidence type="ECO:0000256" key="3">
    <source>
        <dbReference type="ARBA" id="ARBA00023306"/>
    </source>
</evidence>
<evidence type="ECO:0000256" key="2">
    <source>
        <dbReference type="ARBA" id="ARBA00023210"/>
    </source>
</evidence>
<dbReference type="PANTHER" id="PTHR34108">
    <property type="entry name" value="SEPTUM SITE-DETERMINING PROTEIN MINC"/>
    <property type="match status" value="1"/>
</dbReference>
<dbReference type="SUPFAM" id="SSF63848">
    <property type="entry name" value="Cell-division inhibitor MinC, C-terminal domain"/>
    <property type="match status" value="1"/>
</dbReference>
<name>A0A1M4YT35_MARH1</name>
<dbReference type="InterPro" id="IPR016098">
    <property type="entry name" value="CAP/MinC_C"/>
</dbReference>
<dbReference type="AlphaFoldDB" id="A0A1M4YT35"/>
<feature type="domain" description="Septum formation inhibitor MinC C-terminal" evidence="5">
    <location>
        <begin position="103"/>
        <end position="198"/>
    </location>
</feature>
<dbReference type="EMBL" id="FQUI01000033">
    <property type="protein sequence ID" value="SHF08496.1"/>
    <property type="molecule type" value="Genomic_DNA"/>
</dbReference>
<dbReference type="InterPro" id="IPR036145">
    <property type="entry name" value="MinC_C_sf"/>
</dbReference>
<keyword evidence="7" id="KW-1185">Reference proteome</keyword>
<evidence type="ECO:0000259" key="5">
    <source>
        <dbReference type="Pfam" id="PF03775"/>
    </source>
</evidence>
<dbReference type="InterPro" id="IPR005526">
    <property type="entry name" value="Septum_form_inhib_MinC_C"/>
</dbReference>
<keyword evidence="3 4" id="KW-0131">Cell cycle</keyword>
<reference evidence="6" key="1">
    <citation type="submission" date="2016-11" db="EMBL/GenBank/DDBJ databases">
        <authorList>
            <person name="Varghese N."/>
            <person name="Submissions S."/>
        </authorList>
    </citation>
    <scope>NUCLEOTIDE SEQUENCE [LARGE SCALE GENOMIC DNA]</scope>
    <source>
        <strain evidence="6">DSM 16785</strain>
    </source>
</reference>
<comment type="caution">
    <text evidence="6">The sequence shown here is derived from an EMBL/GenBank/DDBJ whole genome shotgun (WGS) entry which is preliminary data.</text>
</comment>
<dbReference type="Pfam" id="PF03775">
    <property type="entry name" value="MinC_C"/>
    <property type="match status" value="1"/>
</dbReference>
<keyword evidence="1 4" id="KW-0132">Cell division</keyword>
<dbReference type="OrthoDB" id="37128at2"/>
<keyword evidence="2 4" id="KW-0717">Septation</keyword>
<dbReference type="Proteomes" id="UP000184334">
    <property type="component" value="Unassembled WGS sequence"/>
</dbReference>
<accession>A0A1M4YT35</accession>
<sequence>MASEKEIVYPKFIDGDIIFFLEQGVTQKQLLEELSENLDKLSNFFSEGDGFYVLVKTPEMYSIVSKIGKLAKEKHLQLSGVYFEDLPEMKKKKREFRLSGTNIYKKHVRSGQILDNPGDIIIFGNVNQGAEIRAGGSVIVFGKIKGTVRVGMTQHKNTFIVASEMESPLVEICGIVLNNYAWPSGPVSIHYDNDQINVEPIEL</sequence>
<proteinExistence type="inferred from homology"/>